<gene>
    <name evidence="3" type="ORF">CO666_13670</name>
</gene>
<name>A0A2A6JCG7_9HYPH</name>
<protein>
    <submittedName>
        <fullName evidence="3">Acyltransferase</fullName>
    </submittedName>
</protein>
<feature type="transmembrane region" description="Helical" evidence="1">
    <location>
        <begin position="284"/>
        <end position="300"/>
    </location>
</feature>
<keyword evidence="1" id="KW-0812">Transmembrane</keyword>
<evidence type="ECO:0000256" key="1">
    <source>
        <dbReference type="SAM" id="Phobius"/>
    </source>
</evidence>
<evidence type="ECO:0000259" key="2">
    <source>
        <dbReference type="Pfam" id="PF01757"/>
    </source>
</evidence>
<dbReference type="PANTHER" id="PTHR23028:SF134">
    <property type="entry name" value="PUTATIVE (AFU_ORTHOLOGUE AFUA_4G08520)-RELATED"/>
    <property type="match status" value="1"/>
</dbReference>
<dbReference type="AlphaFoldDB" id="A0A2A6JCG7"/>
<keyword evidence="3" id="KW-0808">Transferase</keyword>
<feature type="transmembrane region" description="Helical" evidence="1">
    <location>
        <begin position="312"/>
        <end position="332"/>
    </location>
</feature>
<evidence type="ECO:0000313" key="4">
    <source>
        <dbReference type="Proteomes" id="UP000220768"/>
    </source>
</evidence>
<dbReference type="Pfam" id="PF01757">
    <property type="entry name" value="Acyl_transf_3"/>
    <property type="match status" value="1"/>
</dbReference>
<keyword evidence="3" id="KW-0012">Acyltransferase</keyword>
<keyword evidence="1" id="KW-0472">Membrane</keyword>
<feature type="transmembrane region" description="Helical" evidence="1">
    <location>
        <begin position="215"/>
        <end position="238"/>
    </location>
</feature>
<feature type="transmembrane region" description="Helical" evidence="1">
    <location>
        <begin position="38"/>
        <end position="58"/>
    </location>
</feature>
<keyword evidence="4" id="KW-1185">Reference proteome</keyword>
<feature type="transmembrane region" description="Helical" evidence="1">
    <location>
        <begin position="157"/>
        <end position="178"/>
    </location>
</feature>
<dbReference type="InterPro" id="IPR002656">
    <property type="entry name" value="Acyl_transf_3_dom"/>
</dbReference>
<proteinExistence type="predicted"/>
<dbReference type="EMBL" id="NWSV01000007">
    <property type="protein sequence ID" value="PDT03620.1"/>
    <property type="molecule type" value="Genomic_DNA"/>
</dbReference>
<sequence length="363" mass="40058">MNSGKQFFTGLEALRGIAAIMVMFLHTSGTLGPVPRNISYLAVDLFFLLSGVVLANSYEKRLATGEISPAKFVVQRIIRLYPLYLLSLPVGLLNHALQFGLDYLTLTDLLVRAILFIPSPNVDGAFPLNGPSWSLFFELWAGTLFSTLLIRLSWRILLAITMGAAGFTLYGALFVGNLDIGHQAGYFRFGFSRVLVSFALGICLYRFYEVRKPNVAVSGNIIGLLLCACLIFITNIPARTFFGFPYFDFLLCLVVFPAIVWLAMSTRQAGLVELVFRWLGRLSYPIYILHGPIFTLLHSLRQRGYDLPASPAAGMIVVFAIFILAGMAAVHFDEPVRKKLTMMIAPNPSSAVPAVSNTVTEQP</sequence>
<feature type="transmembrane region" description="Helical" evidence="1">
    <location>
        <begin position="244"/>
        <end position="263"/>
    </location>
</feature>
<dbReference type="RefSeq" id="WP_097612653.1">
    <property type="nucleotide sequence ID" value="NZ_NWSV01000007.1"/>
</dbReference>
<reference evidence="3 4" key="1">
    <citation type="submission" date="2017-09" db="EMBL/GenBank/DDBJ databases">
        <title>Comparative genomics of rhizobia isolated from Phaseolus vulgaris in China.</title>
        <authorList>
            <person name="Tong W."/>
        </authorList>
    </citation>
    <scope>NUCLEOTIDE SEQUENCE [LARGE SCALE GENOMIC DNA]</scope>
    <source>
        <strain evidence="3 4">C5</strain>
    </source>
</reference>
<dbReference type="PANTHER" id="PTHR23028">
    <property type="entry name" value="ACETYLTRANSFERASE"/>
    <property type="match status" value="1"/>
</dbReference>
<comment type="caution">
    <text evidence="3">The sequence shown here is derived from an EMBL/GenBank/DDBJ whole genome shotgun (WGS) entry which is preliminary data.</text>
</comment>
<dbReference type="GO" id="GO:0016747">
    <property type="term" value="F:acyltransferase activity, transferring groups other than amino-acyl groups"/>
    <property type="evidence" value="ECO:0007669"/>
    <property type="project" value="InterPro"/>
</dbReference>
<feature type="transmembrane region" description="Helical" evidence="1">
    <location>
        <begin position="78"/>
        <end position="97"/>
    </location>
</feature>
<dbReference type="InterPro" id="IPR050879">
    <property type="entry name" value="Acyltransferase_3"/>
</dbReference>
<keyword evidence="1" id="KW-1133">Transmembrane helix</keyword>
<feature type="transmembrane region" description="Helical" evidence="1">
    <location>
        <begin position="7"/>
        <end position="26"/>
    </location>
</feature>
<dbReference type="Proteomes" id="UP000220768">
    <property type="component" value="Unassembled WGS sequence"/>
</dbReference>
<feature type="domain" description="Acyltransferase 3" evidence="2">
    <location>
        <begin position="10"/>
        <end position="324"/>
    </location>
</feature>
<evidence type="ECO:0000313" key="3">
    <source>
        <dbReference type="EMBL" id="PDT03620.1"/>
    </source>
</evidence>
<accession>A0A2A6JCG7</accession>
<feature type="transmembrane region" description="Helical" evidence="1">
    <location>
        <begin position="190"/>
        <end position="208"/>
    </location>
</feature>
<feature type="transmembrane region" description="Helical" evidence="1">
    <location>
        <begin position="133"/>
        <end position="150"/>
    </location>
</feature>
<organism evidence="3 4">
    <name type="scientific">Rhizobium chutanense</name>
    <dbReference type="NCBI Taxonomy" id="2035448"/>
    <lineage>
        <taxon>Bacteria</taxon>
        <taxon>Pseudomonadati</taxon>
        <taxon>Pseudomonadota</taxon>
        <taxon>Alphaproteobacteria</taxon>
        <taxon>Hyphomicrobiales</taxon>
        <taxon>Rhizobiaceae</taxon>
        <taxon>Rhizobium/Agrobacterium group</taxon>
        <taxon>Rhizobium</taxon>
    </lineage>
</organism>